<accession>A0A0F9DKV7</accession>
<keyword evidence="1" id="KW-0812">Transmembrane</keyword>
<keyword evidence="1" id="KW-1133">Transmembrane helix</keyword>
<reference evidence="2" key="1">
    <citation type="journal article" date="2015" name="Nature">
        <title>Complex archaea that bridge the gap between prokaryotes and eukaryotes.</title>
        <authorList>
            <person name="Spang A."/>
            <person name="Saw J.H."/>
            <person name="Jorgensen S.L."/>
            <person name="Zaremba-Niedzwiedzka K."/>
            <person name="Martijn J."/>
            <person name="Lind A.E."/>
            <person name="van Eijk R."/>
            <person name="Schleper C."/>
            <person name="Guy L."/>
            <person name="Ettema T.J."/>
        </authorList>
    </citation>
    <scope>NUCLEOTIDE SEQUENCE</scope>
</reference>
<keyword evidence="1" id="KW-0472">Membrane</keyword>
<proteinExistence type="predicted"/>
<comment type="caution">
    <text evidence="2">The sequence shown here is derived from an EMBL/GenBank/DDBJ whole genome shotgun (WGS) entry which is preliminary data.</text>
</comment>
<name>A0A0F9DKV7_9ZZZZ</name>
<gene>
    <name evidence="2" type="ORF">LCGC14_2533650</name>
</gene>
<dbReference type="EMBL" id="LAZR01041175">
    <property type="protein sequence ID" value="KKL12648.1"/>
    <property type="molecule type" value="Genomic_DNA"/>
</dbReference>
<evidence type="ECO:0000256" key="1">
    <source>
        <dbReference type="SAM" id="Phobius"/>
    </source>
</evidence>
<organism evidence="2">
    <name type="scientific">marine sediment metagenome</name>
    <dbReference type="NCBI Taxonomy" id="412755"/>
    <lineage>
        <taxon>unclassified sequences</taxon>
        <taxon>metagenomes</taxon>
        <taxon>ecological metagenomes</taxon>
    </lineage>
</organism>
<protein>
    <submittedName>
        <fullName evidence="2">Uncharacterized protein</fullName>
    </submittedName>
</protein>
<sequence length="112" mass="13344">MNWILLILAVALISWLILGGIFFAYPTVQRLKSRRDEFGWIIKVPIYLWFVLGYLSDVGFNLTWGTFIFRELPRELIFTDRLQRHWTGTNEKQKRRAQPWARRLNAIDPGHV</sequence>
<feature type="transmembrane region" description="Helical" evidence="1">
    <location>
        <begin position="46"/>
        <end position="69"/>
    </location>
</feature>
<evidence type="ECO:0000313" key="2">
    <source>
        <dbReference type="EMBL" id="KKL12648.1"/>
    </source>
</evidence>
<feature type="transmembrane region" description="Helical" evidence="1">
    <location>
        <begin position="6"/>
        <end position="25"/>
    </location>
</feature>
<dbReference type="AlphaFoldDB" id="A0A0F9DKV7"/>